<proteinExistence type="predicted"/>
<dbReference type="EnsemblPlants" id="KQJ89475">
    <property type="protein sequence ID" value="KQJ89475"/>
    <property type="gene ID" value="BRADI_4g25936v3"/>
</dbReference>
<reference evidence="1 2" key="1">
    <citation type="journal article" date="2010" name="Nature">
        <title>Genome sequencing and analysis of the model grass Brachypodium distachyon.</title>
        <authorList>
            <consortium name="International Brachypodium Initiative"/>
        </authorList>
    </citation>
    <scope>NUCLEOTIDE SEQUENCE [LARGE SCALE GENOMIC DNA]</scope>
    <source>
        <strain evidence="1 2">Bd21</strain>
    </source>
</reference>
<dbReference type="EMBL" id="CM000883">
    <property type="protein sequence ID" value="KQJ89475.1"/>
    <property type="molecule type" value="Genomic_DNA"/>
</dbReference>
<evidence type="ECO:0000313" key="3">
    <source>
        <dbReference type="Proteomes" id="UP000008810"/>
    </source>
</evidence>
<reference evidence="1" key="2">
    <citation type="submission" date="2017-06" db="EMBL/GenBank/DDBJ databases">
        <title>WGS assembly of Brachypodium distachyon.</title>
        <authorList>
            <consortium name="The International Brachypodium Initiative"/>
            <person name="Lucas S."/>
            <person name="Harmon-Smith M."/>
            <person name="Lail K."/>
            <person name="Tice H."/>
            <person name="Grimwood J."/>
            <person name="Bruce D."/>
            <person name="Barry K."/>
            <person name="Shu S."/>
            <person name="Lindquist E."/>
            <person name="Wang M."/>
            <person name="Pitluck S."/>
            <person name="Vogel J.P."/>
            <person name="Garvin D.F."/>
            <person name="Mockler T.C."/>
            <person name="Schmutz J."/>
            <person name="Rokhsar D."/>
            <person name="Bevan M.W."/>
        </authorList>
    </citation>
    <scope>NUCLEOTIDE SEQUENCE</scope>
    <source>
        <strain evidence="1">Bd21</strain>
    </source>
</reference>
<keyword evidence="3" id="KW-1185">Reference proteome</keyword>
<organism evidence="1">
    <name type="scientific">Brachypodium distachyon</name>
    <name type="common">Purple false brome</name>
    <name type="synonym">Trachynia distachya</name>
    <dbReference type="NCBI Taxonomy" id="15368"/>
    <lineage>
        <taxon>Eukaryota</taxon>
        <taxon>Viridiplantae</taxon>
        <taxon>Streptophyta</taxon>
        <taxon>Embryophyta</taxon>
        <taxon>Tracheophyta</taxon>
        <taxon>Spermatophyta</taxon>
        <taxon>Magnoliopsida</taxon>
        <taxon>Liliopsida</taxon>
        <taxon>Poales</taxon>
        <taxon>Poaceae</taxon>
        <taxon>BOP clade</taxon>
        <taxon>Pooideae</taxon>
        <taxon>Stipodae</taxon>
        <taxon>Brachypodieae</taxon>
        <taxon>Brachypodium</taxon>
    </lineage>
</organism>
<evidence type="ECO:0000313" key="1">
    <source>
        <dbReference type="EMBL" id="KQJ89475.1"/>
    </source>
</evidence>
<sequence>MFMRGRINQPLYHLDRFLSVCINLRTSKNRFFNLVGVLLGRLPAEYLLTSGDVLSHWSLF</sequence>
<dbReference type="Proteomes" id="UP000008810">
    <property type="component" value="Chromosome 4"/>
</dbReference>
<accession>A0A0Q3HMR6</accession>
<protein>
    <submittedName>
        <fullName evidence="1 2">Uncharacterized protein</fullName>
    </submittedName>
</protein>
<reference evidence="2" key="3">
    <citation type="submission" date="2018-08" db="UniProtKB">
        <authorList>
            <consortium name="EnsemblPlants"/>
        </authorList>
    </citation>
    <scope>IDENTIFICATION</scope>
    <source>
        <strain evidence="2">cv. Bd21</strain>
    </source>
</reference>
<dbReference type="AlphaFoldDB" id="A0A0Q3HMR6"/>
<name>A0A0Q3HMR6_BRADI</name>
<dbReference type="InParanoid" id="A0A0Q3HMR6"/>
<evidence type="ECO:0000313" key="2">
    <source>
        <dbReference type="EnsemblPlants" id="KQJ89475"/>
    </source>
</evidence>
<gene>
    <name evidence="1" type="ORF">BRADI_4g25936v3</name>
</gene>
<dbReference type="Gramene" id="KQJ89475">
    <property type="protein sequence ID" value="KQJ89475"/>
    <property type="gene ID" value="BRADI_4g25936v3"/>
</dbReference>